<dbReference type="GO" id="GO:0020037">
    <property type="term" value="F:heme binding"/>
    <property type="evidence" value="ECO:0007669"/>
    <property type="project" value="InterPro"/>
</dbReference>
<reference evidence="2 3" key="1">
    <citation type="submission" date="2019-08" db="EMBL/GenBank/DDBJ databases">
        <title>Deep-cultivation of Planctomycetes and their phenomic and genomic characterization uncovers novel biology.</title>
        <authorList>
            <person name="Wiegand S."/>
            <person name="Jogler M."/>
            <person name="Boedeker C."/>
            <person name="Pinto D."/>
            <person name="Vollmers J."/>
            <person name="Rivas-Marin E."/>
            <person name="Kohn T."/>
            <person name="Peeters S.H."/>
            <person name="Heuer A."/>
            <person name="Rast P."/>
            <person name="Oberbeckmann S."/>
            <person name="Bunk B."/>
            <person name="Jeske O."/>
            <person name="Meyerdierks A."/>
            <person name="Storesund J.E."/>
            <person name="Kallscheuer N."/>
            <person name="Luecker S."/>
            <person name="Lage O.M."/>
            <person name="Pohl T."/>
            <person name="Merkel B.J."/>
            <person name="Hornburger P."/>
            <person name="Mueller R.-W."/>
            <person name="Bruemmer F."/>
            <person name="Labrenz M."/>
            <person name="Spormann A.M."/>
            <person name="Op den Camp H."/>
            <person name="Overmann J."/>
            <person name="Amann R."/>
            <person name="Jetten M.S.M."/>
            <person name="Mascher T."/>
            <person name="Medema M.H."/>
            <person name="Devos D.P."/>
            <person name="Kaster A.-K."/>
            <person name="Ovreas L."/>
            <person name="Rohde M."/>
            <person name="Galperin M.Y."/>
            <person name="Jogler C."/>
        </authorList>
    </citation>
    <scope>NUCLEOTIDE SEQUENCE [LARGE SCALE GENOMIC DNA]</scope>
    <source>
        <strain evidence="2 3">OJF2</strain>
    </source>
</reference>
<proteinExistence type="predicted"/>
<dbReference type="EMBL" id="CP042997">
    <property type="protein sequence ID" value="QEH31792.1"/>
    <property type="molecule type" value="Genomic_DNA"/>
</dbReference>
<feature type="transmembrane region" description="Helical" evidence="1">
    <location>
        <begin position="92"/>
        <end position="113"/>
    </location>
</feature>
<protein>
    <submittedName>
        <fullName evidence="2">Cytochrome c biogenesis protein CcsA</fullName>
    </submittedName>
</protein>
<organism evidence="2 3">
    <name type="scientific">Aquisphaera giovannonii</name>
    <dbReference type="NCBI Taxonomy" id="406548"/>
    <lineage>
        <taxon>Bacteria</taxon>
        <taxon>Pseudomonadati</taxon>
        <taxon>Planctomycetota</taxon>
        <taxon>Planctomycetia</taxon>
        <taxon>Isosphaerales</taxon>
        <taxon>Isosphaeraceae</taxon>
        <taxon>Aquisphaera</taxon>
    </lineage>
</organism>
<dbReference type="PANTHER" id="PTHR30071:SF1">
    <property type="entry name" value="CYTOCHROME B_B6 PROTEIN-RELATED"/>
    <property type="match status" value="1"/>
</dbReference>
<feature type="transmembrane region" description="Helical" evidence="1">
    <location>
        <begin position="242"/>
        <end position="260"/>
    </location>
</feature>
<dbReference type="InterPro" id="IPR045062">
    <property type="entry name" value="Cyt_c_biogenesis_CcsA/CcmC"/>
</dbReference>
<dbReference type="KEGG" id="agv:OJF2_02570"/>
<sequence>MDRLQILCFAGTYGLALAAELARLVVRSPIRWHLTVILTALGWLVQTLYLANLAVKEGVPLPVTTSFESMMVLSWIVGLIGLYLMLHWPRNVAVGVFVLPLVLGLIAAAGRFAPRGPEWVESGMFAFWGTVHGIFLLAGAVCTCLAFAAGLMYLAQMRRLKAKRPAPSGFSLPSLEQSERVNRAAITVAFPLLTFGLLIGMVLSVKARAEAVAAAAGEVAGAGAAAAVYGGVPVIRWSDPKVVSALGMWAVFAALLHARFRPAMRGRSVMLLTIVAFAFLVFTWVGVEALRLPTAHGAARVAGGSS</sequence>
<feature type="transmembrane region" description="Helical" evidence="1">
    <location>
        <begin position="67"/>
        <end position="86"/>
    </location>
</feature>
<dbReference type="Proteomes" id="UP000324233">
    <property type="component" value="Chromosome"/>
</dbReference>
<accession>A0A5B9VTZ4</accession>
<dbReference type="PANTHER" id="PTHR30071">
    <property type="entry name" value="HEME EXPORTER PROTEIN C"/>
    <property type="match status" value="1"/>
</dbReference>
<name>A0A5B9VTZ4_9BACT</name>
<feature type="transmembrane region" description="Helical" evidence="1">
    <location>
        <begin position="34"/>
        <end position="55"/>
    </location>
</feature>
<dbReference type="GO" id="GO:0017004">
    <property type="term" value="P:cytochrome complex assembly"/>
    <property type="evidence" value="ECO:0007669"/>
    <property type="project" value="InterPro"/>
</dbReference>
<evidence type="ECO:0000256" key="1">
    <source>
        <dbReference type="SAM" id="Phobius"/>
    </source>
</evidence>
<keyword evidence="3" id="KW-1185">Reference proteome</keyword>
<dbReference type="OrthoDB" id="257620at2"/>
<evidence type="ECO:0000313" key="2">
    <source>
        <dbReference type="EMBL" id="QEH31792.1"/>
    </source>
</evidence>
<dbReference type="GO" id="GO:0005886">
    <property type="term" value="C:plasma membrane"/>
    <property type="evidence" value="ECO:0007669"/>
    <property type="project" value="TreeGrafter"/>
</dbReference>
<feature type="transmembrane region" description="Helical" evidence="1">
    <location>
        <begin position="212"/>
        <end position="230"/>
    </location>
</feature>
<keyword evidence="1" id="KW-1133">Transmembrane helix</keyword>
<dbReference type="RefSeq" id="WP_148590518.1">
    <property type="nucleotide sequence ID" value="NZ_CP042997.1"/>
</dbReference>
<feature type="transmembrane region" description="Helical" evidence="1">
    <location>
        <begin position="184"/>
        <end position="205"/>
    </location>
</feature>
<evidence type="ECO:0000313" key="3">
    <source>
        <dbReference type="Proteomes" id="UP000324233"/>
    </source>
</evidence>
<gene>
    <name evidence="2" type="primary">ccsA_1</name>
    <name evidence="2" type="ORF">OJF2_02570</name>
</gene>
<dbReference type="AlphaFoldDB" id="A0A5B9VTZ4"/>
<feature type="transmembrane region" description="Helical" evidence="1">
    <location>
        <begin position="125"/>
        <end position="155"/>
    </location>
</feature>
<feature type="transmembrane region" description="Helical" evidence="1">
    <location>
        <begin position="269"/>
        <end position="287"/>
    </location>
</feature>
<keyword evidence="1" id="KW-0472">Membrane</keyword>
<keyword evidence="1" id="KW-0812">Transmembrane</keyword>